<reference evidence="2 3" key="1">
    <citation type="submission" date="2016-03" db="EMBL/GenBank/DDBJ databases">
        <authorList>
            <person name="Ploux O."/>
        </authorList>
    </citation>
    <scope>NUCLEOTIDE SEQUENCE [LARGE SCALE GENOMIC DNA]</scope>
    <source>
        <strain evidence="2 3">LPB0076</strain>
    </source>
</reference>
<dbReference type="STRING" id="1763534.GCA_001831475_00700"/>
<name>A0A1B9E5L5_9FLAO</name>
<protein>
    <recommendedName>
        <fullName evidence="4">Polymer-forming cytoskeletal protein</fullName>
    </recommendedName>
</protein>
<dbReference type="EMBL" id="LVEP01000017">
    <property type="protein sequence ID" value="OCB77227.1"/>
    <property type="molecule type" value="Genomic_DNA"/>
</dbReference>
<proteinExistence type="inferred from homology"/>
<dbReference type="OrthoDB" id="5432602at2"/>
<gene>
    <name evidence="2" type="ORF">LPBF_04300</name>
</gene>
<dbReference type="AlphaFoldDB" id="A0A1B9E5L5"/>
<evidence type="ECO:0000256" key="1">
    <source>
        <dbReference type="ARBA" id="ARBA00044755"/>
    </source>
</evidence>
<accession>A0A1B9E5L5</accession>
<dbReference type="Proteomes" id="UP000093510">
    <property type="component" value="Unassembled WGS sequence"/>
</dbReference>
<evidence type="ECO:0000313" key="2">
    <source>
        <dbReference type="EMBL" id="OCB77227.1"/>
    </source>
</evidence>
<dbReference type="PANTHER" id="PTHR35024:SF4">
    <property type="entry name" value="POLYMER-FORMING CYTOSKELETAL PROTEIN"/>
    <property type="match status" value="1"/>
</dbReference>
<evidence type="ECO:0000313" key="3">
    <source>
        <dbReference type="Proteomes" id="UP000093510"/>
    </source>
</evidence>
<comment type="similarity">
    <text evidence="1">Belongs to the bactofilin family.</text>
</comment>
<dbReference type="InterPro" id="IPR007607">
    <property type="entry name" value="BacA/B"/>
</dbReference>
<dbReference type="RefSeq" id="WP_066332919.1">
    <property type="nucleotide sequence ID" value="NZ_CP017688.1"/>
</dbReference>
<keyword evidence="3" id="KW-1185">Reference proteome</keyword>
<evidence type="ECO:0008006" key="4">
    <source>
        <dbReference type="Google" id="ProtNLM"/>
    </source>
</evidence>
<organism evidence="2 3">
    <name type="scientific">Flavobacterium crassostreae</name>
    <dbReference type="NCBI Taxonomy" id="1763534"/>
    <lineage>
        <taxon>Bacteria</taxon>
        <taxon>Pseudomonadati</taxon>
        <taxon>Bacteroidota</taxon>
        <taxon>Flavobacteriia</taxon>
        <taxon>Flavobacteriales</taxon>
        <taxon>Flavobacteriaceae</taxon>
        <taxon>Flavobacterium</taxon>
    </lineage>
</organism>
<dbReference type="Pfam" id="PF04519">
    <property type="entry name" value="Bactofilin"/>
    <property type="match status" value="1"/>
</dbReference>
<sequence length="141" mass="15083">MFNKKNTPYTEALGKTNRIVEGTIITGDITTKTDFRFDGELIGNFKSTGKLVVGPTGIITGDIVCNSADIEGKFKGTILVTEILNVKAKASMQGEVTVGKLAVEPGADFSATCIMKDTTKTALLSDGKENKPNENKPKIKQ</sequence>
<comment type="caution">
    <text evidence="2">The sequence shown here is derived from an EMBL/GenBank/DDBJ whole genome shotgun (WGS) entry which is preliminary data.</text>
</comment>
<dbReference type="PANTHER" id="PTHR35024">
    <property type="entry name" value="HYPOTHETICAL CYTOSOLIC PROTEIN"/>
    <property type="match status" value="1"/>
</dbReference>